<comment type="caution">
    <text evidence="2">The sequence shown here is derived from an EMBL/GenBank/DDBJ whole genome shotgun (WGS) entry which is preliminary data.</text>
</comment>
<dbReference type="Proteomes" id="UP001497525">
    <property type="component" value="Unassembled WGS sequence"/>
</dbReference>
<dbReference type="EMBL" id="CAXLJL010000054">
    <property type="protein sequence ID" value="CAL5129889.1"/>
    <property type="molecule type" value="Genomic_DNA"/>
</dbReference>
<sequence>MRVMKTNFTYCFVGLSALELFGYCHENGVAEHVAQISAGISGVLVLATTIFGVLSNCVLAYLLTFRINLPRHLEIFGRSIAAIDVLFILHFGAFVMVPVYGLAWWNMALRTLGQHNHFSCKMDKLFSDFLLSARVNLALITLLNELRPADRLENAGEKICIWAKIVMAMTISFIHSLPGAITYGICQDSGVFICEHDFQWSPTLHKLVAYHDWFFCWGEIQCVCLALLLWILRRRNIRFKHIINLLHGVPIHANPISLTVITIEGKLLDYYRCYRIVFTHTVILCVIRPVFGMIGFALFFFWPVTNEPGQLRRMMYLVHDLIERFTILVEVVAASFSLMWWYANISKIQQIFHQFFGRLLCRRLQTKNLASARWREKHPYYARALDTIGNQEVSKMVVRMKCQKIRKGLRTWETYFRTQYANELLNADIITYKSEPSSNLPLSTSRLTDVSSMLSFDDLEWSASRELSLSSNFSTTSLSQKS</sequence>
<evidence type="ECO:0000313" key="3">
    <source>
        <dbReference type="Proteomes" id="UP001497525"/>
    </source>
</evidence>
<evidence type="ECO:0008006" key="4">
    <source>
        <dbReference type="Google" id="ProtNLM"/>
    </source>
</evidence>
<keyword evidence="1" id="KW-1133">Transmembrane helix</keyword>
<name>A0AAV2T167_CALDB</name>
<feature type="transmembrane region" description="Helical" evidence="1">
    <location>
        <begin position="85"/>
        <end position="105"/>
    </location>
</feature>
<evidence type="ECO:0000313" key="2">
    <source>
        <dbReference type="EMBL" id="CAL5129889.1"/>
    </source>
</evidence>
<feature type="transmembrane region" description="Helical" evidence="1">
    <location>
        <begin position="210"/>
        <end position="232"/>
    </location>
</feature>
<evidence type="ECO:0000256" key="1">
    <source>
        <dbReference type="SAM" id="Phobius"/>
    </source>
</evidence>
<feature type="transmembrane region" description="Helical" evidence="1">
    <location>
        <begin position="165"/>
        <end position="185"/>
    </location>
</feature>
<accession>A0AAV2T167</accession>
<dbReference type="AlphaFoldDB" id="A0AAV2T167"/>
<gene>
    <name evidence="2" type="ORF">CDAUBV1_LOCUS1323</name>
</gene>
<feature type="transmembrane region" description="Helical" evidence="1">
    <location>
        <begin position="322"/>
        <end position="343"/>
    </location>
</feature>
<proteinExistence type="predicted"/>
<keyword evidence="1" id="KW-0472">Membrane</keyword>
<keyword evidence="1" id="KW-0812">Transmembrane</keyword>
<feature type="transmembrane region" description="Helical" evidence="1">
    <location>
        <begin position="38"/>
        <end position="64"/>
    </location>
</feature>
<protein>
    <recommendedName>
        <fullName evidence="4">G-protein coupled receptors family 1 profile domain-containing protein</fullName>
    </recommendedName>
</protein>
<feature type="transmembrane region" description="Helical" evidence="1">
    <location>
        <begin position="276"/>
        <end position="302"/>
    </location>
</feature>
<reference evidence="2" key="1">
    <citation type="submission" date="2024-06" db="EMBL/GenBank/DDBJ databases">
        <authorList>
            <person name="Liu X."/>
            <person name="Lenzi L."/>
            <person name="Haldenby T S."/>
            <person name="Uol C."/>
        </authorList>
    </citation>
    <scope>NUCLEOTIDE SEQUENCE</scope>
</reference>
<organism evidence="2 3">
    <name type="scientific">Calicophoron daubneyi</name>
    <name type="common">Rumen fluke</name>
    <name type="synonym">Paramphistomum daubneyi</name>
    <dbReference type="NCBI Taxonomy" id="300641"/>
    <lineage>
        <taxon>Eukaryota</taxon>
        <taxon>Metazoa</taxon>
        <taxon>Spiralia</taxon>
        <taxon>Lophotrochozoa</taxon>
        <taxon>Platyhelminthes</taxon>
        <taxon>Trematoda</taxon>
        <taxon>Digenea</taxon>
        <taxon>Plagiorchiida</taxon>
        <taxon>Pronocephalata</taxon>
        <taxon>Paramphistomoidea</taxon>
        <taxon>Paramphistomidae</taxon>
        <taxon>Calicophoron</taxon>
    </lineage>
</organism>